<organism evidence="4 5">
    <name type="scientific">Deinococcus radiophilus</name>
    <dbReference type="NCBI Taxonomy" id="32062"/>
    <lineage>
        <taxon>Bacteria</taxon>
        <taxon>Thermotogati</taxon>
        <taxon>Deinococcota</taxon>
        <taxon>Deinococci</taxon>
        <taxon>Deinococcales</taxon>
        <taxon>Deinococcaceae</taxon>
        <taxon>Deinococcus</taxon>
    </lineage>
</organism>
<name>A0A431VM68_9DEIO</name>
<dbReference type="InterPro" id="IPR030678">
    <property type="entry name" value="Peptide/Ni-bd"/>
</dbReference>
<dbReference type="EMBL" id="RXPE01000044">
    <property type="protein sequence ID" value="RTR22593.1"/>
    <property type="molecule type" value="Genomic_DNA"/>
</dbReference>
<dbReference type="Gene3D" id="3.90.76.10">
    <property type="entry name" value="Dipeptide-binding Protein, Domain 1"/>
    <property type="match status" value="1"/>
</dbReference>
<dbReference type="PROSITE" id="PS51257">
    <property type="entry name" value="PROKAR_LIPOPROTEIN"/>
    <property type="match status" value="1"/>
</dbReference>
<dbReference type="GO" id="GO:0043190">
    <property type="term" value="C:ATP-binding cassette (ABC) transporter complex"/>
    <property type="evidence" value="ECO:0007669"/>
    <property type="project" value="InterPro"/>
</dbReference>
<feature type="domain" description="Solute-binding protein family 5" evidence="3">
    <location>
        <begin position="106"/>
        <end position="526"/>
    </location>
</feature>
<evidence type="ECO:0000256" key="1">
    <source>
        <dbReference type="SAM" id="MobiDB-lite"/>
    </source>
</evidence>
<keyword evidence="5" id="KW-1185">Reference proteome</keyword>
<reference evidence="4 5" key="1">
    <citation type="submission" date="2018-12" db="EMBL/GenBank/DDBJ databases">
        <title>Deinococcus radiophilus ATCC 27603 genome sequencing and assembly.</title>
        <authorList>
            <person name="Maclea K.S."/>
            <person name="Maynard C.R."/>
        </authorList>
    </citation>
    <scope>NUCLEOTIDE SEQUENCE [LARGE SCALE GENOMIC DNA]</scope>
    <source>
        <strain evidence="4 5">ATCC 27603</strain>
    </source>
</reference>
<dbReference type="Pfam" id="PF00496">
    <property type="entry name" value="SBP_bac_5"/>
    <property type="match status" value="1"/>
</dbReference>
<evidence type="ECO:0000313" key="4">
    <source>
        <dbReference type="EMBL" id="RTR22593.1"/>
    </source>
</evidence>
<feature type="signal peptide" evidence="2">
    <location>
        <begin position="1"/>
        <end position="16"/>
    </location>
</feature>
<comment type="caution">
    <text evidence="4">The sequence shown here is derived from an EMBL/GenBank/DDBJ whole genome shotgun (WGS) entry which is preliminary data.</text>
</comment>
<gene>
    <name evidence="4" type="ORF">EJ104_12725</name>
</gene>
<dbReference type="PANTHER" id="PTHR30290">
    <property type="entry name" value="PERIPLASMIC BINDING COMPONENT OF ABC TRANSPORTER"/>
    <property type="match status" value="1"/>
</dbReference>
<dbReference type="CDD" id="cd08512">
    <property type="entry name" value="PBP2_NikA_DppA_OppA_like_7"/>
    <property type="match status" value="1"/>
</dbReference>
<dbReference type="RefSeq" id="WP_126353386.1">
    <property type="nucleotide sequence ID" value="NZ_CP086381.1"/>
</dbReference>
<feature type="chain" id="PRO_5019346109" evidence="2">
    <location>
        <begin position="17"/>
        <end position="612"/>
    </location>
</feature>
<dbReference type="GO" id="GO:1904680">
    <property type="term" value="F:peptide transmembrane transporter activity"/>
    <property type="evidence" value="ECO:0007669"/>
    <property type="project" value="TreeGrafter"/>
</dbReference>
<dbReference type="OrthoDB" id="9796817at2"/>
<dbReference type="InterPro" id="IPR000914">
    <property type="entry name" value="SBP_5_dom"/>
</dbReference>
<dbReference type="PIRSF" id="PIRSF002741">
    <property type="entry name" value="MppA"/>
    <property type="match status" value="1"/>
</dbReference>
<evidence type="ECO:0000259" key="3">
    <source>
        <dbReference type="Pfam" id="PF00496"/>
    </source>
</evidence>
<dbReference type="Proteomes" id="UP000277766">
    <property type="component" value="Unassembled WGS sequence"/>
</dbReference>
<evidence type="ECO:0000256" key="2">
    <source>
        <dbReference type="SAM" id="SignalP"/>
    </source>
</evidence>
<proteinExistence type="predicted"/>
<keyword evidence="2" id="KW-0732">Signal</keyword>
<dbReference type="SUPFAM" id="SSF53850">
    <property type="entry name" value="Periplasmic binding protein-like II"/>
    <property type="match status" value="1"/>
</dbReference>
<protein>
    <submittedName>
        <fullName evidence="4">ABC transporter substrate-binding protein</fullName>
    </submittedName>
</protein>
<dbReference type="Gene3D" id="3.40.190.10">
    <property type="entry name" value="Periplasmic binding protein-like II"/>
    <property type="match status" value="1"/>
</dbReference>
<dbReference type="GO" id="GO:0015833">
    <property type="term" value="P:peptide transport"/>
    <property type="evidence" value="ECO:0007669"/>
    <property type="project" value="TreeGrafter"/>
</dbReference>
<sequence length="612" mass="67010">MNKKLLLLLTGTLLLAACNDNTTTETTTTTTDTASTDAASTDAATDTAAEGTAAPVQASADTLVVQQSADIPTLDPGTTYDTSSGQVVENLYETLVTYDGASLTDMVPSLATEWEEVNDGLQYRFTLRDGVKFHTGNDMTCADAEYSFQRNLVTNTGSSGNWFLSESLLGTPANANDDEDGLVTWEAIDNSVQCEDNVLVFNLPKVDPSFVSKLAYTGQSIVDSKHAIEIGEWDGTEATWKDAVGKELEGSPLSQEPSGTGPFKLQSRDASTIVVQRFDDYWGEAPALKTVVLQIVPEESSRNQAFLNGDADIVEVAGGRPFIEDQLAGQPGVAIIDNLPDTYVFGISMNQSVDDPVNLGSGKLDGQGIPADFFSDINVRKGFIAAFDPQVMIDQVQNGKGTPRNFMLPDTFMGYDPALPAAQFDLAAAEEYLKQAWGGQVWENGFTINASSRQGNVAHQTMMEMLKTNLEQMNPKFKINLTQKQWSEILADAREGKEALTVATWAPDYADPDNFVYTFYHTNGYYNVRTGINDPEIDKMIEEARSITDVPQREALYRQIAERAMDQGLFIMMPTNPQIRAVRDNLQGVSEETYNPMRAFNMGVLWKDISKN</sequence>
<accession>A0A431VM68</accession>
<feature type="region of interest" description="Disordered" evidence="1">
    <location>
        <begin position="23"/>
        <end position="48"/>
    </location>
</feature>
<dbReference type="GO" id="GO:0042597">
    <property type="term" value="C:periplasmic space"/>
    <property type="evidence" value="ECO:0007669"/>
    <property type="project" value="UniProtKB-ARBA"/>
</dbReference>
<dbReference type="PANTHER" id="PTHR30290:SF34">
    <property type="entry name" value="ABC TRANSPORTER, PERIPLASMIC OLIGO-PEPTIDE BINDING PROTEIN, PUTATIVE-RELATED"/>
    <property type="match status" value="1"/>
</dbReference>
<dbReference type="InterPro" id="IPR039424">
    <property type="entry name" value="SBP_5"/>
</dbReference>
<evidence type="ECO:0000313" key="5">
    <source>
        <dbReference type="Proteomes" id="UP000277766"/>
    </source>
</evidence>
<dbReference type="Gene3D" id="3.10.105.10">
    <property type="entry name" value="Dipeptide-binding Protein, Domain 3"/>
    <property type="match status" value="1"/>
</dbReference>
<dbReference type="AlphaFoldDB" id="A0A431VM68"/>